<dbReference type="PANTHER" id="PTHR43289">
    <property type="entry name" value="MITOGEN-ACTIVATED PROTEIN KINASE KINASE KINASE 20-RELATED"/>
    <property type="match status" value="1"/>
</dbReference>
<dbReference type="InterPro" id="IPR017441">
    <property type="entry name" value="Protein_kinase_ATP_BS"/>
</dbReference>
<keyword evidence="2 5" id="KW-0547">Nucleotide-binding</keyword>
<dbReference type="PANTHER" id="PTHR43289:SF6">
    <property type="entry name" value="SERINE_THREONINE-PROTEIN KINASE NEKL-3"/>
    <property type="match status" value="1"/>
</dbReference>
<keyword evidence="3 7" id="KW-0418">Kinase</keyword>
<dbReference type="RefSeq" id="WP_272094053.1">
    <property type="nucleotide sequence ID" value="NZ_JAQNDK010000001.1"/>
</dbReference>
<organism evidence="7 8">
    <name type="scientific">Sorangium atrum</name>
    <dbReference type="NCBI Taxonomy" id="2995308"/>
    <lineage>
        <taxon>Bacteria</taxon>
        <taxon>Pseudomonadati</taxon>
        <taxon>Myxococcota</taxon>
        <taxon>Polyangia</taxon>
        <taxon>Polyangiales</taxon>
        <taxon>Polyangiaceae</taxon>
        <taxon>Sorangium</taxon>
    </lineage>
</organism>
<dbReference type="SUPFAM" id="SSF56112">
    <property type="entry name" value="Protein kinase-like (PK-like)"/>
    <property type="match status" value="1"/>
</dbReference>
<dbReference type="GO" id="GO:0016301">
    <property type="term" value="F:kinase activity"/>
    <property type="evidence" value="ECO:0007669"/>
    <property type="project" value="UniProtKB-KW"/>
</dbReference>
<feature type="domain" description="Protein kinase" evidence="6">
    <location>
        <begin position="42"/>
        <end position="327"/>
    </location>
</feature>
<dbReference type="Pfam" id="PF00069">
    <property type="entry name" value="Pkinase"/>
    <property type="match status" value="1"/>
</dbReference>
<dbReference type="InterPro" id="IPR011009">
    <property type="entry name" value="Kinase-like_dom_sf"/>
</dbReference>
<name>A0ABT5BT03_9BACT</name>
<evidence type="ECO:0000256" key="3">
    <source>
        <dbReference type="ARBA" id="ARBA00022777"/>
    </source>
</evidence>
<evidence type="ECO:0000256" key="4">
    <source>
        <dbReference type="ARBA" id="ARBA00022840"/>
    </source>
</evidence>
<dbReference type="EMBL" id="JAQNDK010000001">
    <property type="protein sequence ID" value="MDC0677289.1"/>
    <property type="molecule type" value="Genomic_DNA"/>
</dbReference>
<sequence length="344" mass="36386">MAASTLLGLSRSLLVNGMVPSARSMDDEELAARRIGTQIGTWTVERVLGGGGMASVFLGRRADGCAAAVKVLHPSLSQIEELRKRFLREGPIGSALAAVGPLCEGLPLVLESGVADDGAAYLAMEVLEGETVFDRMARVGTLAVGEVLALAERVLDVLVVAHAYGVVHRDLKPENLHIGSDGRVKVLDFGIARVLDPLPFGMGELPEKTATKTGVALGTCEYMAPEQARGMVREIDGRTDVFGLGATMFRLLSGRAIHGHVVEARLLIAAATARAPSLAQCAPDVPSEVCDVVDRALAFDKVERYPDAATMRADVRAVRSGRLPPYVVAVEEGRIPAGAPLPRR</sequence>
<evidence type="ECO:0000259" key="6">
    <source>
        <dbReference type="PROSITE" id="PS50011"/>
    </source>
</evidence>
<evidence type="ECO:0000256" key="2">
    <source>
        <dbReference type="ARBA" id="ARBA00022741"/>
    </source>
</evidence>
<protein>
    <submittedName>
        <fullName evidence="7">Serine/threonine-protein kinase</fullName>
    </submittedName>
</protein>
<feature type="binding site" evidence="5">
    <location>
        <position position="70"/>
    </location>
    <ligand>
        <name>ATP</name>
        <dbReference type="ChEBI" id="CHEBI:30616"/>
    </ligand>
</feature>
<dbReference type="Gene3D" id="3.30.200.20">
    <property type="entry name" value="Phosphorylase Kinase, domain 1"/>
    <property type="match status" value="1"/>
</dbReference>
<dbReference type="SMART" id="SM00220">
    <property type="entry name" value="S_TKc"/>
    <property type="match status" value="1"/>
</dbReference>
<evidence type="ECO:0000256" key="1">
    <source>
        <dbReference type="ARBA" id="ARBA00022679"/>
    </source>
</evidence>
<dbReference type="Proteomes" id="UP001217485">
    <property type="component" value="Unassembled WGS sequence"/>
</dbReference>
<dbReference type="PROSITE" id="PS50011">
    <property type="entry name" value="PROTEIN_KINASE_DOM"/>
    <property type="match status" value="1"/>
</dbReference>
<evidence type="ECO:0000313" key="8">
    <source>
        <dbReference type="Proteomes" id="UP001217485"/>
    </source>
</evidence>
<keyword evidence="1" id="KW-0808">Transferase</keyword>
<dbReference type="CDD" id="cd14014">
    <property type="entry name" value="STKc_PknB_like"/>
    <property type="match status" value="1"/>
</dbReference>
<dbReference type="PROSITE" id="PS00107">
    <property type="entry name" value="PROTEIN_KINASE_ATP"/>
    <property type="match status" value="1"/>
</dbReference>
<gene>
    <name evidence="7" type="ORF">POL72_06010</name>
</gene>
<reference evidence="7 8" key="1">
    <citation type="submission" date="2023-01" db="EMBL/GenBank/DDBJ databases">
        <title>Minimal conservation of predation-associated metabolite biosynthetic gene clusters underscores biosynthetic potential of Myxococcota including descriptions for ten novel species: Archangium lansinium sp. nov., Myxococcus landrumus sp. nov., Nannocystis bai.</title>
        <authorList>
            <person name="Ahearne A."/>
            <person name="Stevens C."/>
            <person name="Dowd S."/>
        </authorList>
    </citation>
    <scope>NUCLEOTIDE SEQUENCE [LARGE SCALE GENOMIC DNA]</scope>
    <source>
        <strain evidence="7 8">WIWO2</strain>
    </source>
</reference>
<proteinExistence type="predicted"/>
<dbReference type="InterPro" id="IPR000719">
    <property type="entry name" value="Prot_kinase_dom"/>
</dbReference>
<keyword evidence="4 5" id="KW-0067">ATP-binding</keyword>
<evidence type="ECO:0000313" key="7">
    <source>
        <dbReference type="EMBL" id="MDC0677289.1"/>
    </source>
</evidence>
<keyword evidence="8" id="KW-1185">Reference proteome</keyword>
<evidence type="ECO:0000256" key="5">
    <source>
        <dbReference type="PROSITE-ProRule" id="PRU10141"/>
    </source>
</evidence>
<dbReference type="Gene3D" id="1.10.510.10">
    <property type="entry name" value="Transferase(Phosphotransferase) domain 1"/>
    <property type="match status" value="1"/>
</dbReference>
<accession>A0ABT5BT03</accession>
<comment type="caution">
    <text evidence="7">The sequence shown here is derived from an EMBL/GenBank/DDBJ whole genome shotgun (WGS) entry which is preliminary data.</text>
</comment>